<accession>A0A8J7D925</accession>
<evidence type="ECO:0000313" key="3">
    <source>
        <dbReference type="Proteomes" id="UP000622533"/>
    </source>
</evidence>
<feature type="domain" description="vWA-MoxR associated protein N-terminal HTH" evidence="1">
    <location>
        <begin position="1"/>
        <end position="39"/>
    </location>
</feature>
<reference evidence="2" key="1">
    <citation type="submission" date="2020-10" db="EMBL/GenBank/DDBJ databases">
        <authorList>
            <person name="Castelo-Branco R."/>
            <person name="Eusebio N."/>
            <person name="Adriana R."/>
            <person name="Vieira A."/>
            <person name="Brugerolle De Fraissinette N."/>
            <person name="Rezende De Castro R."/>
            <person name="Schneider M.P."/>
            <person name="Vasconcelos V."/>
            <person name="Leao P.N."/>
        </authorList>
    </citation>
    <scope>NUCLEOTIDE SEQUENCE</scope>
    <source>
        <strain evidence="2">LEGE 12446</strain>
    </source>
</reference>
<organism evidence="2 3">
    <name type="scientific">Desmonostoc muscorum LEGE 12446</name>
    <dbReference type="NCBI Taxonomy" id="1828758"/>
    <lineage>
        <taxon>Bacteria</taxon>
        <taxon>Bacillati</taxon>
        <taxon>Cyanobacteriota</taxon>
        <taxon>Cyanophyceae</taxon>
        <taxon>Nostocales</taxon>
        <taxon>Nostocaceae</taxon>
        <taxon>Desmonostoc</taxon>
    </lineage>
</organism>
<dbReference type="Proteomes" id="UP000622533">
    <property type="component" value="Unassembled WGS sequence"/>
</dbReference>
<dbReference type="AlphaFoldDB" id="A0A8J7D925"/>
<comment type="caution">
    <text evidence="2">The sequence shown here is derived from an EMBL/GenBank/DDBJ whole genome shotgun (WGS) entry which is preliminary data.</text>
</comment>
<evidence type="ECO:0000313" key="2">
    <source>
        <dbReference type="EMBL" id="MBE9021886.1"/>
    </source>
</evidence>
<gene>
    <name evidence="2" type="ORF">IQ276_05250</name>
</gene>
<name>A0A8J7D925_DESMC</name>
<dbReference type="InterPro" id="IPR058651">
    <property type="entry name" value="HTH_VMAP-M9"/>
</dbReference>
<protein>
    <recommendedName>
        <fullName evidence="1">vWA-MoxR associated protein N-terminal HTH domain-containing protein</fullName>
    </recommendedName>
</protein>
<proteinExistence type="predicted"/>
<dbReference type="Pfam" id="PF26355">
    <property type="entry name" value="HTH_VMAP-M9"/>
    <property type="match status" value="1"/>
</dbReference>
<keyword evidence="3" id="KW-1185">Reference proteome</keyword>
<dbReference type="RefSeq" id="WP_193914237.1">
    <property type="nucleotide sequence ID" value="NZ_JADEXS020000001.1"/>
</dbReference>
<dbReference type="EMBL" id="JADEXS010000044">
    <property type="protein sequence ID" value="MBE9021886.1"/>
    <property type="molecule type" value="Genomic_DNA"/>
</dbReference>
<evidence type="ECO:0000259" key="1">
    <source>
        <dbReference type="Pfam" id="PF26355"/>
    </source>
</evidence>
<sequence>MNWEEGLEILDAVVFNKKNRHLKDVERIILKGSWQGLSFKSPCFRLVGGFEKKTTKSWIFEVGFPCINPTY</sequence>